<dbReference type="Proteomes" id="UP000295050">
    <property type="component" value="Unassembled WGS sequence"/>
</dbReference>
<dbReference type="AlphaFoldDB" id="A0A4R2RJW2"/>
<dbReference type="EMBL" id="SLXU01000001">
    <property type="protein sequence ID" value="TCP63174.1"/>
    <property type="molecule type" value="Genomic_DNA"/>
</dbReference>
<organism evidence="2 3">
    <name type="scientific">Rhodovulum bhavnagarense</name>
    <dbReference type="NCBI Taxonomy" id="992286"/>
    <lineage>
        <taxon>Bacteria</taxon>
        <taxon>Pseudomonadati</taxon>
        <taxon>Pseudomonadota</taxon>
        <taxon>Alphaproteobacteria</taxon>
        <taxon>Rhodobacterales</taxon>
        <taxon>Paracoccaceae</taxon>
        <taxon>Rhodovulum</taxon>
    </lineage>
</organism>
<keyword evidence="3" id="KW-1185">Reference proteome</keyword>
<dbReference type="OrthoDB" id="7875737at2"/>
<comment type="caution">
    <text evidence="2">The sequence shown here is derived from an EMBL/GenBank/DDBJ whole genome shotgun (WGS) entry which is preliminary data.</text>
</comment>
<evidence type="ECO:0000313" key="3">
    <source>
        <dbReference type="Proteomes" id="UP000295050"/>
    </source>
</evidence>
<evidence type="ECO:0000256" key="1">
    <source>
        <dbReference type="SAM" id="Phobius"/>
    </source>
</evidence>
<protein>
    <submittedName>
        <fullName evidence="2">Uncharacterized protein</fullName>
    </submittedName>
</protein>
<sequence>MEILVWAGAAVSITGLAWLVRCILRMLAARRANLPDDELRARLQRIVAENMAALGLSALGLMMVVIGIMLG</sequence>
<accession>A0A4R2RJW2</accession>
<keyword evidence="1" id="KW-1133">Transmembrane helix</keyword>
<feature type="transmembrane region" description="Helical" evidence="1">
    <location>
        <begin position="6"/>
        <end position="27"/>
    </location>
</feature>
<reference evidence="2 3" key="1">
    <citation type="submission" date="2019-03" db="EMBL/GenBank/DDBJ databases">
        <title>Genomic Encyclopedia of Type Strains, Phase IV (KMG-IV): sequencing the most valuable type-strain genomes for metagenomic binning, comparative biology and taxonomic classification.</title>
        <authorList>
            <person name="Goeker M."/>
        </authorList>
    </citation>
    <scope>NUCLEOTIDE SEQUENCE [LARGE SCALE GENOMIC DNA]</scope>
    <source>
        <strain evidence="2 3">DSM 24766</strain>
    </source>
</reference>
<keyword evidence="1" id="KW-0472">Membrane</keyword>
<dbReference type="RefSeq" id="WP_132950111.1">
    <property type="nucleotide sequence ID" value="NZ_SLXU01000001.1"/>
</dbReference>
<name>A0A4R2RJW2_9RHOB</name>
<keyword evidence="1" id="KW-0812">Transmembrane</keyword>
<gene>
    <name evidence="2" type="ORF">EV663_101441</name>
</gene>
<proteinExistence type="predicted"/>
<evidence type="ECO:0000313" key="2">
    <source>
        <dbReference type="EMBL" id="TCP63174.1"/>
    </source>
</evidence>
<feature type="transmembrane region" description="Helical" evidence="1">
    <location>
        <begin position="47"/>
        <end position="70"/>
    </location>
</feature>